<organism evidence="2 3">
    <name type="scientific">Popillia japonica</name>
    <name type="common">Japanese beetle</name>
    <dbReference type="NCBI Taxonomy" id="7064"/>
    <lineage>
        <taxon>Eukaryota</taxon>
        <taxon>Metazoa</taxon>
        <taxon>Ecdysozoa</taxon>
        <taxon>Arthropoda</taxon>
        <taxon>Hexapoda</taxon>
        <taxon>Insecta</taxon>
        <taxon>Pterygota</taxon>
        <taxon>Neoptera</taxon>
        <taxon>Endopterygota</taxon>
        <taxon>Coleoptera</taxon>
        <taxon>Polyphaga</taxon>
        <taxon>Scarabaeiformia</taxon>
        <taxon>Scarabaeidae</taxon>
        <taxon>Rutelinae</taxon>
        <taxon>Popillia</taxon>
    </lineage>
</organism>
<feature type="region of interest" description="Disordered" evidence="1">
    <location>
        <begin position="31"/>
        <end position="68"/>
    </location>
</feature>
<keyword evidence="3" id="KW-1185">Reference proteome</keyword>
<reference evidence="2 3" key="1">
    <citation type="journal article" date="2024" name="BMC Genomics">
        <title>De novo assembly and annotation of Popillia japonica's genome with initial clues to its potential as an invasive pest.</title>
        <authorList>
            <person name="Cucini C."/>
            <person name="Boschi S."/>
            <person name="Funari R."/>
            <person name="Cardaioli E."/>
            <person name="Iannotti N."/>
            <person name="Marturano G."/>
            <person name="Paoli F."/>
            <person name="Bruttini M."/>
            <person name="Carapelli A."/>
            <person name="Frati F."/>
            <person name="Nardi F."/>
        </authorList>
    </citation>
    <scope>NUCLEOTIDE SEQUENCE [LARGE SCALE GENOMIC DNA]</scope>
    <source>
        <strain evidence="2">DMR45628</strain>
    </source>
</reference>
<evidence type="ECO:0000313" key="2">
    <source>
        <dbReference type="EMBL" id="KAK9712903.1"/>
    </source>
</evidence>
<dbReference type="Proteomes" id="UP001458880">
    <property type="component" value="Unassembled WGS sequence"/>
</dbReference>
<comment type="caution">
    <text evidence="2">The sequence shown here is derived from an EMBL/GenBank/DDBJ whole genome shotgun (WGS) entry which is preliminary data.</text>
</comment>
<accession>A0AAW1K6V9</accession>
<dbReference type="EMBL" id="JASPKY010000255">
    <property type="protein sequence ID" value="KAK9712903.1"/>
    <property type="molecule type" value="Genomic_DNA"/>
</dbReference>
<evidence type="ECO:0000313" key="3">
    <source>
        <dbReference type="Proteomes" id="UP001458880"/>
    </source>
</evidence>
<protein>
    <submittedName>
        <fullName evidence="2">Uncharacterized protein</fullName>
    </submittedName>
</protein>
<name>A0AAW1K6V9_POPJA</name>
<sequence>MQQTTAALGLLTCSRQESGFLESIVTGDETKPRPKQFKVHPSQKSQESGFLESIVTGDETKPRPKQFKVHPSQKRLWQLCPAICKAFCS</sequence>
<dbReference type="AlphaFoldDB" id="A0AAW1K6V9"/>
<evidence type="ECO:0000256" key="1">
    <source>
        <dbReference type="SAM" id="MobiDB-lite"/>
    </source>
</evidence>
<gene>
    <name evidence="2" type="ORF">QE152_g24635</name>
</gene>
<proteinExistence type="predicted"/>